<evidence type="ECO:0000313" key="5">
    <source>
        <dbReference type="EMBL" id="KNC53597.1"/>
    </source>
</evidence>
<dbReference type="RefSeq" id="XP_013761914.1">
    <property type="nucleotide sequence ID" value="XM_013906460.1"/>
</dbReference>
<proteinExistence type="predicted"/>
<feature type="repeat" description="TPR" evidence="3">
    <location>
        <begin position="697"/>
        <end position="730"/>
    </location>
</feature>
<dbReference type="SMART" id="SM00028">
    <property type="entry name" value="TPR"/>
    <property type="match status" value="7"/>
</dbReference>
<keyword evidence="6" id="KW-1185">Reference proteome</keyword>
<feature type="region of interest" description="Disordered" evidence="4">
    <location>
        <begin position="776"/>
        <end position="820"/>
    </location>
</feature>
<dbReference type="STRING" id="461836.A0A0L0DMS1"/>
<feature type="region of interest" description="Disordered" evidence="4">
    <location>
        <begin position="55"/>
        <end position="99"/>
    </location>
</feature>
<dbReference type="Proteomes" id="UP000054408">
    <property type="component" value="Unassembled WGS sequence"/>
</dbReference>
<protein>
    <submittedName>
        <fullName evidence="5">Uncharacterized protein</fullName>
    </submittedName>
</protein>
<accession>A0A0L0DMS1</accession>
<feature type="compositionally biased region" description="Low complexity" evidence="4">
    <location>
        <begin position="776"/>
        <end position="804"/>
    </location>
</feature>
<gene>
    <name evidence="5" type="ORF">AMSG_01307</name>
</gene>
<dbReference type="InterPro" id="IPR050498">
    <property type="entry name" value="Ycf3"/>
</dbReference>
<keyword evidence="2 3" id="KW-0802">TPR repeat</keyword>
<feature type="compositionally biased region" description="Basic and acidic residues" evidence="4">
    <location>
        <begin position="805"/>
        <end position="814"/>
    </location>
</feature>
<evidence type="ECO:0000256" key="2">
    <source>
        <dbReference type="ARBA" id="ARBA00022803"/>
    </source>
</evidence>
<dbReference type="PANTHER" id="PTHR44858">
    <property type="entry name" value="TETRATRICOPEPTIDE REPEAT PROTEIN 6"/>
    <property type="match status" value="1"/>
</dbReference>
<dbReference type="SUPFAM" id="SSF48452">
    <property type="entry name" value="TPR-like"/>
    <property type="match status" value="1"/>
</dbReference>
<dbReference type="PANTHER" id="PTHR44858:SF1">
    <property type="entry name" value="UDP-N-ACETYLGLUCOSAMINE--PEPTIDE N-ACETYLGLUCOSAMINYLTRANSFERASE SPINDLY-RELATED"/>
    <property type="match status" value="1"/>
</dbReference>
<feature type="compositionally biased region" description="Low complexity" evidence="4">
    <location>
        <begin position="74"/>
        <end position="97"/>
    </location>
</feature>
<dbReference type="EMBL" id="GL349437">
    <property type="protein sequence ID" value="KNC53597.1"/>
    <property type="molecule type" value="Genomic_DNA"/>
</dbReference>
<organism evidence="5 6">
    <name type="scientific">Thecamonas trahens ATCC 50062</name>
    <dbReference type="NCBI Taxonomy" id="461836"/>
    <lineage>
        <taxon>Eukaryota</taxon>
        <taxon>Apusozoa</taxon>
        <taxon>Apusomonadida</taxon>
        <taxon>Apusomonadidae</taxon>
        <taxon>Thecamonas</taxon>
    </lineage>
</organism>
<reference evidence="5 6" key="1">
    <citation type="submission" date="2010-05" db="EMBL/GenBank/DDBJ databases">
        <title>The Genome Sequence of Thecamonas trahens ATCC 50062.</title>
        <authorList>
            <consortium name="The Broad Institute Genome Sequencing Platform"/>
            <person name="Russ C."/>
            <person name="Cuomo C."/>
            <person name="Shea T."/>
            <person name="Young S.K."/>
            <person name="Zeng Q."/>
            <person name="Koehrsen M."/>
            <person name="Haas B."/>
            <person name="Borodovsky M."/>
            <person name="Guigo R."/>
            <person name="Alvarado L."/>
            <person name="Berlin A."/>
            <person name="Bochicchio J."/>
            <person name="Borenstein D."/>
            <person name="Chapman S."/>
            <person name="Chen Z."/>
            <person name="Freedman E."/>
            <person name="Gellesch M."/>
            <person name="Goldberg J."/>
            <person name="Griggs A."/>
            <person name="Gujja S."/>
            <person name="Heilman E."/>
            <person name="Heiman D."/>
            <person name="Hepburn T."/>
            <person name="Howarth C."/>
            <person name="Jen D."/>
            <person name="Larson L."/>
            <person name="Mehta T."/>
            <person name="Park D."/>
            <person name="Pearson M."/>
            <person name="Roberts A."/>
            <person name="Saif S."/>
            <person name="Shenoy N."/>
            <person name="Sisk P."/>
            <person name="Stolte C."/>
            <person name="Sykes S."/>
            <person name="Thomson T."/>
            <person name="Walk T."/>
            <person name="White J."/>
            <person name="Yandava C."/>
            <person name="Burger G."/>
            <person name="Gray M.W."/>
            <person name="Holland P.W.H."/>
            <person name="King N."/>
            <person name="Lang F.B.F."/>
            <person name="Roger A.J."/>
            <person name="Ruiz-Trillo I."/>
            <person name="Lander E."/>
            <person name="Nusbaum C."/>
        </authorList>
    </citation>
    <scope>NUCLEOTIDE SEQUENCE [LARGE SCALE GENOMIC DNA]</scope>
    <source>
        <strain evidence="5 6">ATCC 50062</strain>
    </source>
</reference>
<evidence type="ECO:0000313" key="6">
    <source>
        <dbReference type="Proteomes" id="UP000054408"/>
    </source>
</evidence>
<evidence type="ECO:0000256" key="4">
    <source>
        <dbReference type="SAM" id="MobiDB-lite"/>
    </source>
</evidence>
<sequence length="896" mass="96255">MEDMDVIGFPGDEFAGEDDEDQLYAVLAETENATTPALRARLRKQLAARHVHKSFDNKLPDDFDDDEYSLRPLPSSASAPPHSADSTDSASTVSDGSSSGGSGASLWLFESYSDSDAGDGESVPVVELPRAWSSTWAAVYGLRSRGRATHVVGATGWRWAGLGVLGASRPVCPPLTPPPLTLAAARDALNPRLAPALPHPPSDDADTLRLAPSRAEIDAWWSSRHRAGLGWHLPLRELLPYPSLRLDLPNPAPLAAAISRFFTTAWMRGDYDSLRPVLQTIHALVDARQYREALRWLDAFDNDAWLVSIEDYHRADARLQGIGGGPAPHFSALILDSLAVEPLLLRSSVYLALYLDEGKSSLLAAALDVYHELVGLKQELALPLARNLLAAHLFDHAWSFVSTALHAKPTAEVIVALSTQAKLARELLEWRAAFAGPHPSTIIPHHLASAPDAEPLVVLAPVVVGNALRAAAQQGISLAHFRAAAFLIPSSPVLSFEYGLAVQESGDPAAAAVQYEQAVNLAPNESLYLFQRACFELAHGEPDRAINLFAAVARLADTTSALHALILGYALVELGEFEPALSALDIATAFQPAWAAPLRLAGYIHASCGAHPAAVRALATALERAPRNAAIKFQLALEFIALHQHLQADELLSEVMQRYPDFAAGHYWHAKVLSAQGQRKAALRALLKTIELEPRHVAAYLDLARAYAANGALQEAQRLTRRALALAAEHGPTPPPPPTPTPSILRLPSAMDASLRSWSGVEDELASLASSATYLSASSSSPSLDSSTSADSSSRKTSSGSAPRSADHYRPLRPDDDEGDIDVDVLQDARDARGLVHGVAPPLFYTILEAEADPGSDTLVSSPFTPEPFGHLDSLRASAHRLNQKIVIKMNRLHGR</sequence>
<keyword evidence="1" id="KW-0677">Repeat</keyword>
<dbReference type="InterPro" id="IPR011990">
    <property type="entry name" value="TPR-like_helical_dom_sf"/>
</dbReference>
<dbReference type="GeneID" id="25561062"/>
<dbReference type="PROSITE" id="PS50005">
    <property type="entry name" value="TPR"/>
    <property type="match status" value="1"/>
</dbReference>
<evidence type="ECO:0000256" key="1">
    <source>
        <dbReference type="ARBA" id="ARBA00022737"/>
    </source>
</evidence>
<dbReference type="AlphaFoldDB" id="A0A0L0DMS1"/>
<name>A0A0L0DMS1_THETB</name>
<dbReference type="InterPro" id="IPR019734">
    <property type="entry name" value="TPR_rpt"/>
</dbReference>
<evidence type="ECO:0000256" key="3">
    <source>
        <dbReference type="PROSITE-ProRule" id="PRU00339"/>
    </source>
</evidence>
<dbReference type="Gene3D" id="1.25.40.10">
    <property type="entry name" value="Tetratricopeptide repeat domain"/>
    <property type="match status" value="2"/>
</dbReference>